<dbReference type="Gene3D" id="2.40.440.10">
    <property type="entry name" value="L,D-transpeptidase catalytic domain-like"/>
    <property type="match status" value="1"/>
</dbReference>
<dbReference type="RefSeq" id="WP_077313109.1">
    <property type="nucleotide sequence ID" value="NZ_AP024887.1"/>
</dbReference>
<protein>
    <submittedName>
        <fullName evidence="10">Murein L,D-transpeptidase</fullName>
    </submittedName>
</protein>
<dbReference type="Pfam" id="PF01471">
    <property type="entry name" value="PG_binding_1"/>
    <property type="match status" value="1"/>
</dbReference>
<comment type="pathway">
    <text evidence="1 7">Cell wall biogenesis; peptidoglycan biosynthesis.</text>
</comment>
<feature type="chain" id="PRO_5012119450" evidence="8">
    <location>
        <begin position="23"/>
        <end position="535"/>
    </location>
</feature>
<dbReference type="InterPro" id="IPR005490">
    <property type="entry name" value="LD_TPept_cat_dom"/>
</dbReference>
<dbReference type="Pfam" id="PF03734">
    <property type="entry name" value="YkuD"/>
    <property type="match status" value="1"/>
</dbReference>
<dbReference type="GO" id="GO:0008360">
    <property type="term" value="P:regulation of cell shape"/>
    <property type="evidence" value="ECO:0007669"/>
    <property type="project" value="UniProtKB-UniRule"/>
</dbReference>
<organism evidence="10 11">
    <name type="scientific">Vibrio palustris</name>
    <dbReference type="NCBI Taxonomy" id="1918946"/>
    <lineage>
        <taxon>Bacteria</taxon>
        <taxon>Pseudomonadati</taxon>
        <taxon>Pseudomonadota</taxon>
        <taxon>Gammaproteobacteria</taxon>
        <taxon>Vibrionales</taxon>
        <taxon>Vibrionaceae</taxon>
        <taxon>Vibrio</taxon>
    </lineage>
</organism>
<dbReference type="OrthoDB" id="9778545at2"/>
<evidence type="ECO:0000256" key="5">
    <source>
        <dbReference type="ARBA" id="ARBA00022984"/>
    </source>
</evidence>
<name>A0A1R4B2S4_9VIBR</name>
<feature type="signal peptide" evidence="8">
    <location>
        <begin position="1"/>
        <end position="22"/>
    </location>
</feature>
<dbReference type="Proteomes" id="UP000189475">
    <property type="component" value="Unassembled WGS sequence"/>
</dbReference>
<dbReference type="Pfam" id="PF20142">
    <property type="entry name" value="Scaffold"/>
    <property type="match status" value="1"/>
</dbReference>
<dbReference type="SUPFAM" id="SSF47090">
    <property type="entry name" value="PGBD-like"/>
    <property type="match status" value="1"/>
</dbReference>
<keyword evidence="11" id="KW-1185">Reference proteome</keyword>
<feature type="active site" description="Proton donor/acceptor" evidence="7">
    <location>
        <position position="428"/>
    </location>
</feature>
<dbReference type="GO" id="GO:0016740">
    <property type="term" value="F:transferase activity"/>
    <property type="evidence" value="ECO:0007669"/>
    <property type="project" value="UniProtKB-KW"/>
</dbReference>
<dbReference type="InterPro" id="IPR045380">
    <property type="entry name" value="LD_TPept_scaffold_dom"/>
</dbReference>
<dbReference type="InterPro" id="IPR002477">
    <property type="entry name" value="Peptidoglycan-bd-like"/>
</dbReference>
<dbReference type="AlphaFoldDB" id="A0A1R4B2S4"/>
<evidence type="ECO:0000256" key="7">
    <source>
        <dbReference type="PROSITE-ProRule" id="PRU01373"/>
    </source>
</evidence>
<dbReference type="GO" id="GO:0071555">
    <property type="term" value="P:cell wall organization"/>
    <property type="evidence" value="ECO:0007669"/>
    <property type="project" value="UniProtKB-UniRule"/>
</dbReference>
<dbReference type="CDD" id="cd16913">
    <property type="entry name" value="YkuD_like"/>
    <property type="match status" value="1"/>
</dbReference>
<feature type="domain" description="L,D-TPase catalytic" evidence="9">
    <location>
        <begin position="294"/>
        <end position="485"/>
    </location>
</feature>
<proteinExistence type="inferred from homology"/>
<gene>
    <name evidence="10" type="ORF">VPAL9027_01152</name>
</gene>
<feature type="active site" description="Nucleophile" evidence="7">
    <location>
        <position position="447"/>
    </location>
</feature>
<dbReference type="PANTHER" id="PTHR41533">
    <property type="entry name" value="L,D-TRANSPEPTIDASE HI_1667-RELATED"/>
    <property type="match status" value="1"/>
</dbReference>
<evidence type="ECO:0000313" key="10">
    <source>
        <dbReference type="EMBL" id="SJL83203.1"/>
    </source>
</evidence>
<evidence type="ECO:0000256" key="2">
    <source>
        <dbReference type="ARBA" id="ARBA00005992"/>
    </source>
</evidence>
<dbReference type="GO" id="GO:0004180">
    <property type="term" value="F:carboxypeptidase activity"/>
    <property type="evidence" value="ECO:0007669"/>
    <property type="project" value="UniProtKB-ARBA"/>
</dbReference>
<dbReference type="InterPro" id="IPR038063">
    <property type="entry name" value="Transpep_catalytic_dom"/>
</dbReference>
<dbReference type="InterPro" id="IPR036365">
    <property type="entry name" value="PGBD-like_sf"/>
</dbReference>
<comment type="similarity">
    <text evidence="2">Belongs to the YkuD family.</text>
</comment>
<dbReference type="PANTHER" id="PTHR41533:SF1">
    <property type="entry name" value="L,D-TRANSPEPTIDASE YCBB-RELATED"/>
    <property type="match status" value="1"/>
</dbReference>
<dbReference type="PROSITE" id="PS52029">
    <property type="entry name" value="LD_TPASE"/>
    <property type="match status" value="1"/>
</dbReference>
<evidence type="ECO:0000313" key="11">
    <source>
        <dbReference type="Proteomes" id="UP000189475"/>
    </source>
</evidence>
<keyword evidence="5 7" id="KW-0573">Peptidoglycan synthesis</keyword>
<dbReference type="GO" id="GO:0009252">
    <property type="term" value="P:peptidoglycan biosynthetic process"/>
    <property type="evidence" value="ECO:0007669"/>
    <property type="project" value="UniProtKB-UniPathway"/>
</dbReference>
<evidence type="ECO:0000256" key="1">
    <source>
        <dbReference type="ARBA" id="ARBA00004752"/>
    </source>
</evidence>
<evidence type="ECO:0000259" key="9">
    <source>
        <dbReference type="PROSITE" id="PS52029"/>
    </source>
</evidence>
<keyword evidence="4 7" id="KW-0133">Cell shape</keyword>
<evidence type="ECO:0000256" key="6">
    <source>
        <dbReference type="ARBA" id="ARBA00023316"/>
    </source>
</evidence>
<dbReference type="STRING" id="1918946.VPAL9027_01152"/>
<reference evidence="10 11" key="1">
    <citation type="submission" date="2017-02" db="EMBL/GenBank/DDBJ databases">
        <authorList>
            <person name="Peterson S.W."/>
        </authorList>
    </citation>
    <scope>NUCLEOTIDE SEQUENCE [LARGE SCALE GENOMIC DNA]</scope>
    <source>
        <strain evidence="10 11">CECT 9027</strain>
    </source>
</reference>
<evidence type="ECO:0000256" key="4">
    <source>
        <dbReference type="ARBA" id="ARBA00022960"/>
    </source>
</evidence>
<dbReference type="UniPathway" id="UPA00219"/>
<keyword evidence="3" id="KW-0808">Transferase</keyword>
<dbReference type="InterPro" id="IPR052905">
    <property type="entry name" value="LD-transpeptidase_YkuD-like"/>
</dbReference>
<evidence type="ECO:0000256" key="3">
    <source>
        <dbReference type="ARBA" id="ARBA00022679"/>
    </source>
</evidence>
<sequence>MIRVIVYCLAIGLTCISQVVYAQGLNEFVKQGWITPKEPVTYFLEYPKQLQSLYSSNDYQRIWQNPHDRSALERQLTLIHAAGISPLFDRQLKYLRLYHARQDWFRYDLLATDALILYLQYAQYAPTKGQTWFFKRPLNIALPSLSKASVVELQRAVEHKAVSVLINQATPQSDAYKQLVDAYESLLNHQEAKVAEFRPDSALVLGQPIAHKAILVQRLAIVNVDVSAVDRSSMVVSPPLKHAIRAFQVMHGLPADGKLDKTTLHWLNMSIAQRQYLLAVNAERIRLWPENASSYVQVNIPAYHMQYWYQGQVAFQSKVIVGRRSRPTPVMNTRLQTVVFNPTWNVPYRIMMDDILPKVRQDQSYLATHELEIIQSWRNPKTVAVQSIDWQRIDKAVFPYRLRQKAGPHNSLGQYKFVTPNARAIYLHDTPHKYLFSRQQRAFSSGCIRVEHAKQFAQVLMTQPGSRQEDAQQAHSQANSRVRLQQAIPVHLIYQTAWYAEGKIHYRNDIYHHDVFIDNPTPHSTLADVSTRLSK</sequence>
<keyword evidence="8" id="KW-0732">Signal</keyword>
<evidence type="ECO:0000256" key="8">
    <source>
        <dbReference type="SAM" id="SignalP"/>
    </source>
</evidence>
<dbReference type="SUPFAM" id="SSF141523">
    <property type="entry name" value="L,D-transpeptidase catalytic domain-like"/>
    <property type="match status" value="1"/>
</dbReference>
<keyword evidence="6 7" id="KW-0961">Cell wall biogenesis/degradation</keyword>
<accession>A0A1R4B2S4</accession>
<dbReference type="EMBL" id="FUFT01000002">
    <property type="protein sequence ID" value="SJL83203.1"/>
    <property type="molecule type" value="Genomic_DNA"/>
</dbReference>